<name>A0AB34FAT1_9HYPO</name>
<dbReference type="AlphaFoldDB" id="A0AB34FAT1"/>
<protein>
    <submittedName>
        <fullName evidence="1">Uncharacterized protein</fullName>
    </submittedName>
</protein>
<dbReference type="Proteomes" id="UP001163105">
    <property type="component" value="Unassembled WGS sequence"/>
</dbReference>
<evidence type="ECO:0000313" key="1">
    <source>
        <dbReference type="EMBL" id="KAJ6436098.1"/>
    </source>
</evidence>
<gene>
    <name evidence="1" type="ORF">O9K51_11372</name>
    <name evidence="2" type="ORF">O9K51_11379</name>
</gene>
<keyword evidence="3" id="KW-1185">Reference proteome</keyword>
<dbReference type="EMBL" id="JAQHRD010000031">
    <property type="protein sequence ID" value="KAJ6436098.1"/>
    <property type="molecule type" value="Genomic_DNA"/>
</dbReference>
<proteinExistence type="predicted"/>
<sequence>MPFCRHLLYCVLSPPPPMATEQQGHQGGFSHIPMLVQRMLDPFLDRALKAKKDMQSQRELMLVSAHHGAELFHKLKLESAAHGTPLLGIGQFRIEAGLEFCTSVRDEIARTDSHNGSPA</sequence>
<evidence type="ECO:0000313" key="2">
    <source>
        <dbReference type="EMBL" id="KAJ6436105.1"/>
    </source>
</evidence>
<comment type="caution">
    <text evidence="1">The sequence shown here is derived from an EMBL/GenBank/DDBJ whole genome shotgun (WGS) entry which is preliminary data.</text>
</comment>
<reference evidence="1" key="1">
    <citation type="submission" date="2023-01" db="EMBL/GenBank/DDBJ databases">
        <title>The growth and conidiation of Purpureocillium lavendulum are regulated by nitrogen source and histone H3K14 acetylation.</title>
        <authorList>
            <person name="Tang P."/>
            <person name="Han J."/>
            <person name="Zhang C."/>
            <person name="Tang P."/>
            <person name="Qi F."/>
            <person name="Zhang K."/>
            <person name="Liang L."/>
        </authorList>
    </citation>
    <scope>NUCLEOTIDE SEQUENCE</scope>
    <source>
        <strain evidence="1">YMF1.00683</strain>
    </source>
</reference>
<dbReference type="EMBL" id="JAQHRD010000031">
    <property type="protein sequence ID" value="KAJ6436105.1"/>
    <property type="molecule type" value="Genomic_DNA"/>
</dbReference>
<accession>A0AB34FAT1</accession>
<evidence type="ECO:0000313" key="3">
    <source>
        <dbReference type="Proteomes" id="UP001163105"/>
    </source>
</evidence>
<organism evidence="1 3">
    <name type="scientific">Purpureocillium lavendulum</name>
    <dbReference type="NCBI Taxonomy" id="1247861"/>
    <lineage>
        <taxon>Eukaryota</taxon>
        <taxon>Fungi</taxon>
        <taxon>Dikarya</taxon>
        <taxon>Ascomycota</taxon>
        <taxon>Pezizomycotina</taxon>
        <taxon>Sordariomycetes</taxon>
        <taxon>Hypocreomycetidae</taxon>
        <taxon>Hypocreales</taxon>
        <taxon>Ophiocordycipitaceae</taxon>
        <taxon>Purpureocillium</taxon>
    </lineage>
</organism>